<dbReference type="EMBL" id="JAWDIP010000004">
    <property type="protein sequence ID" value="MDY0396808.1"/>
    <property type="molecule type" value="Genomic_DNA"/>
</dbReference>
<comment type="caution">
    <text evidence="1">The sequence shown here is derived from an EMBL/GenBank/DDBJ whole genome shotgun (WGS) entry which is preliminary data.</text>
</comment>
<reference evidence="1 2" key="1">
    <citation type="submission" date="2023-10" db="EMBL/GenBank/DDBJ databases">
        <title>Virgibacillus halophilus 5B73C genome.</title>
        <authorList>
            <person name="Miliotis G."/>
            <person name="Sengupta P."/>
            <person name="Hameed A."/>
            <person name="Chuvochina M."/>
            <person name="Mcdonagh F."/>
            <person name="Simpson A.C."/>
            <person name="Singh N.K."/>
            <person name="Rekha P.D."/>
            <person name="Raman K."/>
            <person name="Hugenholtz P."/>
            <person name="Venkateswaran K."/>
        </authorList>
    </citation>
    <scope>NUCLEOTIDE SEQUENCE [LARGE SCALE GENOMIC DNA]</scope>
    <source>
        <strain evidence="1 2">5B73C</strain>
    </source>
</reference>
<sequence length="62" mass="7510">MRETIQEQYNVLLPKWVFKPENEKEQTSLAMYYMQSYPHYDVLFIKNGFAMCVRRQTEVGTK</sequence>
<keyword evidence="2" id="KW-1185">Reference proteome</keyword>
<dbReference type="RefSeq" id="WP_390356884.1">
    <property type="nucleotide sequence ID" value="NZ_JBHUIZ010000014.1"/>
</dbReference>
<evidence type="ECO:0000313" key="1">
    <source>
        <dbReference type="EMBL" id="MDY0396808.1"/>
    </source>
</evidence>
<dbReference type="Proteomes" id="UP001281447">
    <property type="component" value="Unassembled WGS sequence"/>
</dbReference>
<organism evidence="1 2">
    <name type="scientific">Tigheibacillus halophilus</name>
    <dbReference type="NCBI Taxonomy" id="361280"/>
    <lineage>
        <taxon>Bacteria</taxon>
        <taxon>Bacillati</taxon>
        <taxon>Bacillota</taxon>
        <taxon>Bacilli</taxon>
        <taxon>Bacillales</taxon>
        <taxon>Bacillaceae</taxon>
        <taxon>Tigheibacillus</taxon>
    </lineage>
</organism>
<name>A0ABU5CDC0_9BACI</name>
<proteinExistence type="predicted"/>
<gene>
    <name evidence="1" type="ORF">RWE15_24040</name>
</gene>
<accession>A0ABU5CDC0</accession>
<protein>
    <submittedName>
        <fullName evidence="1">Uncharacterized protein</fullName>
    </submittedName>
</protein>
<evidence type="ECO:0000313" key="2">
    <source>
        <dbReference type="Proteomes" id="UP001281447"/>
    </source>
</evidence>